<evidence type="ECO:0000313" key="1">
    <source>
        <dbReference type="EMBL" id="AFS14353.1"/>
    </source>
</evidence>
<protein>
    <submittedName>
        <fullName evidence="1">Uncharacterized protein</fullName>
    </submittedName>
</protein>
<dbReference type="KEGG" id="mid:MIP_03426"/>
<accession>J9WDV2</accession>
<dbReference type="AlphaFoldDB" id="J9WDV2"/>
<dbReference type="HOGENOM" id="CLU_3063663_0_0_11"/>
<name>J9WDV2_MYCIP</name>
<reference evidence="1" key="2">
    <citation type="journal article" date="2012" name="Nucleic Acids Res.">
        <title>Massive gene acquisitions in Mycobacterium indicus pranii provide a perspective on mycobacterial evolution.</title>
        <authorList>
            <person name="Saini V."/>
            <person name="Raghuvanshi S."/>
            <person name="Khurana J.P."/>
            <person name="Ahmed N."/>
            <person name="Hasnain S.E."/>
            <person name="Tyagi A.K."/>
            <person name="Tyagi A.K."/>
        </authorList>
    </citation>
    <scope>NUCLEOTIDE SEQUENCE [LARGE SCALE GENOMIC DNA]</scope>
    <source>
        <strain evidence="1">MTCC 9506</strain>
    </source>
</reference>
<proteinExistence type="predicted"/>
<dbReference type="EMBL" id="CP002275">
    <property type="protein sequence ID" value="AFS14353.1"/>
    <property type="molecule type" value="Genomic_DNA"/>
</dbReference>
<gene>
    <name evidence="1" type="ORF">MIP_03426</name>
</gene>
<organism evidence="1">
    <name type="scientific">Mycobacterium indicus pranii (strain DSM 45239 / MTCC 9506)</name>
    <dbReference type="NCBI Taxonomy" id="1232724"/>
    <lineage>
        <taxon>Bacteria</taxon>
        <taxon>Bacillati</taxon>
        <taxon>Actinomycetota</taxon>
        <taxon>Actinomycetes</taxon>
        <taxon>Mycobacteriales</taxon>
        <taxon>Mycobacteriaceae</taxon>
        <taxon>Mycobacterium</taxon>
        <taxon>Mycobacterium avium complex (MAC)</taxon>
    </lineage>
</organism>
<dbReference type="Proteomes" id="UP000007329">
    <property type="component" value="Chromosome"/>
</dbReference>
<sequence>MGHLFCTGIVKEMTASTGLPVAKETNTMTLPIVRRGALSNQTIRRGTRCATRD</sequence>
<reference evidence="1" key="1">
    <citation type="journal article" date="2007" name="PLoS ONE">
        <title>Molecular analysis of a leprosy immunotherapeutic bacillus provides insights into Mycobacterium evolution.</title>
        <authorList>
            <person name="Ahmed N."/>
            <person name="Saini V."/>
            <person name="Raghuvanshi S."/>
            <person name="Khurana J.P."/>
            <person name="Tyagi A.K."/>
            <person name="Tyagi A.K."/>
            <person name="Hasnain S.E."/>
        </authorList>
    </citation>
    <scope>NUCLEOTIDE SEQUENCE [LARGE SCALE GENOMIC DNA]</scope>
    <source>
        <strain evidence="1">MTCC 9506</strain>
    </source>
</reference>